<proteinExistence type="predicted"/>
<gene>
    <name evidence="1" type="ORF">N136_02263</name>
</gene>
<dbReference type="Proteomes" id="UP000016605">
    <property type="component" value="Unassembled WGS sequence"/>
</dbReference>
<comment type="caution">
    <text evidence="1">The sequence shown here is derived from an EMBL/GenBank/DDBJ whole genome shotgun (WGS) entry which is preliminary data.</text>
</comment>
<protein>
    <submittedName>
        <fullName evidence="1">Uncharacterized protein</fullName>
    </submittedName>
</protein>
<evidence type="ECO:0000313" key="2">
    <source>
        <dbReference type="Proteomes" id="UP000016605"/>
    </source>
</evidence>
<dbReference type="HOGENOM" id="CLU_3253488_0_0_11"/>
<dbReference type="EMBL" id="AWVQ01000289">
    <property type="protein sequence ID" value="ERK71383.1"/>
    <property type="molecule type" value="Genomic_DNA"/>
</dbReference>
<accession>U2T1M0</accession>
<evidence type="ECO:0000313" key="1">
    <source>
        <dbReference type="EMBL" id="ERK71383.1"/>
    </source>
</evidence>
<sequence>MVNCAMAITVRPTANHRVRKSKVERRLIRRVVITVSSSAPRN</sequence>
<reference evidence="1 2" key="1">
    <citation type="submission" date="2013-08" db="EMBL/GenBank/DDBJ databases">
        <authorList>
            <person name="Weinstock G."/>
            <person name="Sodergren E."/>
            <person name="Wylie T."/>
            <person name="Fulton L."/>
            <person name="Fulton R."/>
            <person name="Fronick C."/>
            <person name="O'Laughlin M."/>
            <person name="Godfrey J."/>
            <person name="Miner T."/>
            <person name="Herter B."/>
            <person name="Appelbaum E."/>
            <person name="Cordes M."/>
            <person name="Lek S."/>
            <person name="Wollam A."/>
            <person name="Pepin K.H."/>
            <person name="Palsikar V.B."/>
            <person name="Mitreva M."/>
            <person name="Wilson R.K."/>
        </authorList>
    </citation>
    <scope>NUCLEOTIDE SEQUENCE [LARGE SCALE GENOMIC DNA]</scope>
    <source>
        <strain evidence="1 2">ATCC 14665</strain>
    </source>
</reference>
<dbReference type="AlphaFoldDB" id="U2T1M0"/>
<name>U2T1M0_LEIAQ</name>
<organism evidence="1 2">
    <name type="scientific">Leifsonia aquatica ATCC 14665</name>
    <dbReference type="NCBI Taxonomy" id="1358026"/>
    <lineage>
        <taxon>Bacteria</taxon>
        <taxon>Bacillati</taxon>
        <taxon>Actinomycetota</taxon>
        <taxon>Actinomycetes</taxon>
        <taxon>Micrococcales</taxon>
        <taxon>Microbacteriaceae</taxon>
        <taxon>Leifsonia</taxon>
    </lineage>
</organism>